<comment type="caution">
    <text evidence="2">The sequence shown here is derived from an EMBL/GenBank/DDBJ whole genome shotgun (WGS) entry which is preliminary data.</text>
</comment>
<keyword evidence="3" id="KW-1185">Reference proteome</keyword>
<protein>
    <recommendedName>
        <fullName evidence="1">DUF7832 domain-containing protein</fullName>
    </recommendedName>
</protein>
<name>A0ABW4UUE6_9BACL</name>
<organism evidence="2 3">
    <name type="scientific">Paenibacillus nicotianae</name>
    <dbReference type="NCBI Taxonomy" id="1526551"/>
    <lineage>
        <taxon>Bacteria</taxon>
        <taxon>Bacillati</taxon>
        <taxon>Bacillota</taxon>
        <taxon>Bacilli</taxon>
        <taxon>Bacillales</taxon>
        <taxon>Paenibacillaceae</taxon>
        <taxon>Paenibacillus</taxon>
    </lineage>
</organism>
<evidence type="ECO:0000313" key="2">
    <source>
        <dbReference type="EMBL" id="MFD1990253.1"/>
    </source>
</evidence>
<dbReference type="Proteomes" id="UP001597403">
    <property type="component" value="Unassembled WGS sequence"/>
</dbReference>
<feature type="domain" description="DUF7832" evidence="1">
    <location>
        <begin position="108"/>
        <end position="222"/>
    </location>
</feature>
<gene>
    <name evidence="2" type="ORF">ACFSGI_09810</name>
</gene>
<dbReference type="Pfam" id="PF25191">
    <property type="entry name" value="DUF7832"/>
    <property type="match status" value="1"/>
</dbReference>
<reference evidence="3" key="1">
    <citation type="journal article" date="2019" name="Int. J. Syst. Evol. Microbiol.">
        <title>The Global Catalogue of Microorganisms (GCM) 10K type strain sequencing project: providing services to taxonomists for standard genome sequencing and annotation.</title>
        <authorList>
            <consortium name="The Broad Institute Genomics Platform"/>
            <consortium name="The Broad Institute Genome Sequencing Center for Infectious Disease"/>
            <person name="Wu L."/>
            <person name="Ma J."/>
        </authorList>
    </citation>
    <scope>NUCLEOTIDE SEQUENCE [LARGE SCALE GENOMIC DNA]</scope>
    <source>
        <strain evidence="3">CGMCC 1.15067</strain>
    </source>
</reference>
<accession>A0ABW4UUE6</accession>
<proteinExistence type="predicted"/>
<dbReference type="InterPro" id="IPR057154">
    <property type="entry name" value="DUF7832"/>
</dbReference>
<dbReference type="EMBL" id="JBHUGF010000010">
    <property type="protein sequence ID" value="MFD1990253.1"/>
    <property type="molecule type" value="Genomic_DNA"/>
</dbReference>
<evidence type="ECO:0000259" key="1">
    <source>
        <dbReference type="Pfam" id="PF25191"/>
    </source>
</evidence>
<evidence type="ECO:0000313" key="3">
    <source>
        <dbReference type="Proteomes" id="UP001597403"/>
    </source>
</evidence>
<sequence>MIKVMEYEIELEHFLTKSGEKSKQYIHLRLERLSYQSILHIVKGRMLERIRTNRDSIEQYTNFEEAQARVTGLIKQLLKEGFTPQDVKILQDADIKYANLRTREKAYVYDKAKWHYNDDYPKILLPFQAYVHTGMFVTWLIINNLLFYKIADEYQESIHLVKQGKMSGARFFEKHLDGSLSSNDLSEEGNAFARQYLNKDDNVYLTDYIDCLAGSLPSEYHVQDSLENYKKVELIIDERYYKFKNFNI</sequence>